<feature type="transmembrane region" description="Helical" evidence="2">
    <location>
        <begin position="82"/>
        <end position="102"/>
    </location>
</feature>
<keyword evidence="2" id="KW-0812">Transmembrane</keyword>
<dbReference type="Proteomes" id="UP000004956">
    <property type="component" value="Unassembled WGS sequence"/>
</dbReference>
<feature type="compositionally biased region" description="Basic and acidic residues" evidence="1">
    <location>
        <begin position="261"/>
        <end position="282"/>
    </location>
</feature>
<gene>
    <name evidence="3" type="ORF">HMPREF9440_02107</name>
</gene>
<feature type="transmembrane region" description="Helical" evidence="2">
    <location>
        <begin position="183"/>
        <end position="201"/>
    </location>
</feature>
<evidence type="ECO:0000313" key="4">
    <source>
        <dbReference type="Proteomes" id="UP000004956"/>
    </source>
</evidence>
<dbReference type="HOGENOM" id="CLU_610514_0_0_4"/>
<sequence>MTTPADPTNPADPTDPLENAIPSARRTSRPSAGEGLSAGSAQAPDFAPSSLFADDDCPRSPFSSVKRGLRQGLALARAVRPVGWAFILWGAVLEAVCFSAWAQGAELSGFDQRFVFPVLAFISTVVPLGLVKCRRDAEIRVEIASRKWRLPDEAPRWGWRTVLGDALLLLGITGGAAMPAGEYVPILAAVVSIAIGLGLLCRSATAAPATVGDVRRQSARTHRFYDLGATGFRSGERAFWRTRVRVGRAERAAQTQGEENEEKKTEEAAEKPEGKREEKAASETDASSHTCEAREADEAGETNETTEARKTDETDDADETAASRPHPSKRSPWIQVDDYDLWVTNWGLHARSLTGGTDWSCARDEILRAKRVTDRANEIWFLIPGGSFVLGFPTPLDLLIFGRAWGLMASPDLVIDPVTGQVRAGAKGTPGASGSPDAFGVNTSWTPTVSGAAGSAAVG</sequence>
<evidence type="ECO:0000256" key="2">
    <source>
        <dbReference type="SAM" id="Phobius"/>
    </source>
</evidence>
<comment type="caution">
    <text evidence="3">The sequence shown here is derived from an EMBL/GenBank/DDBJ whole genome shotgun (WGS) entry which is preliminary data.</text>
</comment>
<dbReference type="AlphaFoldDB" id="H3KH66"/>
<feature type="compositionally biased region" description="Low complexity" evidence="1">
    <location>
        <begin position="1"/>
        <end position="16"/>
    </location>
</feature>
<proteinExistence type="predicted"/>
<reference evidence="3 4" key="1">
    <citation type="submission" date="2011-11" db="EMBL/GenBank/DDBJ databases">
        <authorList>
            <person name="Weinstock G."/>
            <person name="Sodergren E."/>
            <person name="Clifton S."/>
            <person name="Fulton L."/>
            <person name="Fulton B."/>
            <person name="Courtney L."/>
            <person name="Fronick C."/>
            <person name="Harrison M."/>
            <person name="Strong C."/>
            <person name="Farmer C."/>
            <person name="Delahaunty K."/>
            <person name="Markovic C."/>
            <person name="Hall O."/>
            <person name="Minx P."/>
            <person name="Tomlinson C."/>
            <person name="Mitreva M."/>
            <person name="Hou S."/>
            <person name="Chen J."/>
            <person name="Wollam A."/>
            <person name="Pepin K.H."/>
            <person name="Johnson M."/>
            <person name="Bhonagiri V."/>
            <person name="Zhang X."/>
            <person name="Suruliraj S."/>
            <person name="Warren W."/>
            <person name="Chinwalla A."/>
            <person name="Mardis E.R."/>
            <person name="Wilson R.K."/>
        </authorList>
    </citation>
    <scope>NUCLEOTIDE SEQUENCE [LARGE SCALE GENOMIC DNA]</scope>
    <source>
        <strain evidence="3 4">YIT 11816</strain>
    </source>
</reference>
<evidence type="ECO:0000313" key="3">
    <source>
        <dbReference type="EMBL" id="EHY30543.1"/>
    </source>
</evidence>
<keyword evidence="2" id="KW-0472">Membrane</keyword>
<feature type="region of interest" description="Disordered" evidence="1">
    <location>
        <begin position="250"/>
        <end position="331"/>
    </location>
</feature>
<evidence type="ECO:0000256" key="1">
    <source>
        <dbReference type="SAM" id="MobiDB-lite"/>
    </source>
</evidence>
<feature type="transmembrane region" description="Helical" evidence="2">
    <location>
        <begin position="157"/>
        <end position="177"/>
    </location>
</feature>
<protein>
    <submittedName>
        <fullName evidence="3">Uncharacterized protein</fullName>
    </submittedName>
</protein>
<accession>H3KH66</accession>
<keyword evidence="4" id="KW-1185">Reference proteome</keyword>
<keyword evidence="2" id="KW-1133">Transmembrane helix</keyword>
<organism evidence="3 4">
    <name type="scientific">Sutterella parvirubra YIT 11816</name>
    <dbReference type="NCBI Taxonomy" id="762967"/>
    <lineage>
        <taxon>Bacteria</taxon>
        <taxon>Pseudomonadati</taxon>
        <taxon>Pseudomonadota</taxon>
        <taxon>Betaproteobacteria</taxon>
        <taxon>Burkholderiales</taxon>
        <taxon>Sutterellaceae</taxon>
        <taxon>Sutterella</taxon>
    </lineage>
</organism>
<name>H3KH66_9BURK</name>
<dbReference type="EMBL" id="AFBQ01000315">
    <property type="protein sequence ID" value="EHY30543.1"/>
    <property type="molecule type" value="Genomic_DNA"/>
</dbReference>
<feature type="transmembrane region" description="Helical" evidence="2">
    <location>
        <begin position="114"/>
        <end position="131"/>
    </location>
</feature>
<feature type="region of interest" description="Disordered" evidence="1">
    <location>
        <begin position="1"/>
        <end position="44"/>
    </location>
</feature>
<feature type="non-terminal residue" evidence="3">
    <location>
        <position position="459"/>
    </location>
</feature>
<dbReference type="STRING" id="762967.HMPREF9440_02107"/>